<organism evidence="2 3">
    <name type="scientific">Taibaiella lutea</name>
    <dbReference type="NCBI Taxonomy" id="2608001"/>
    <lineage>
        <taxon>Bacteria</taxon>
        <taxon>Pseudomonadati</taxon>
        <taxon>Bacteroidota</taxon>
        <taxon>Chitinophagia</taxon>
        <taxon>Chitinophagales</taxon>
        <taxon>Chitinophagaceae</taxon>
        <taxon>Taibaiella</taxon>
    </lineage>
</organism>
<evidence type="ECO:0000259" key="1">
    <source>
        <dbReference type="Pfam" id="PF18942"/>
    </source>
</evidence>
<sequence length="443" mass="48272">MKLFPVIFFKIIFCIFLFAFSSCLKKKYEGPPDTSGYDPELKVTSTIAELITTQQGIAIPGDIIIAGLVVMDDKSGNYSRKIVIEDSTGGIEVLLDQSNLYNDFPVGRKLYIKCKGLYVGNYGGNPQLGYTPDNTGSVSSIPALLISDFVVKADYPNKVISDTLTIADLSKTSAAKYLNKLITIRDIEFVDSTVGIPYAQLASIASATSLSMKDCNGNLIMLRTSGYARFQPYLTPGGNGTITGIFSKYKDELQLSIRDTTDVYFRNVRCDGSSGGEILFSQDFSALTDNAEIALTDWINFSEIGERKFTKGTFQSDVYAKITSYGGTVPAIVKSWLITPSINLAGKSNLKLTFRTKDGFDNGATLKAYVSTDYSGSGNPVDATWTDLNAVISSGHVSNYATEWTVANVHLNDTGSIRIAFKYEGGDDKTTTYELGYIKITTD</sequence>
<dbReference type="InterPro" id="IPR043744">
    <property type="entry name" value="DUF5689"/>
</dbReference>
<gene>
    <name evidence="2" type="ORF">F0919_09150</name>
</gene>
<proteinExistence type="predicted"/>
<dbReference type="AlphaFoldDB" id="A0A5M6CI27"/>
<dbReference type="EMBL" id="VWSH01000002">
    <property type="protein sequence ID" value="KAA5534764.1"/>
    <property type="molecule type" value="Genomic_DNA"/>
</dbReference>
<dbReference type="RefSeq" id="WP_150032443.1">
    <property type="nucleotide sequence ID" value="NZ_VWSH01000002.1"/>
</dbReference>
<keyword evidence="3" id="KW-1185">Reference proteome</keyword>
<dbReference type="Proteomes" id="UP000323632">
    <property type="component" value="Unassembled WGS sequence"/>
</dbReference>
<name>A0A5M6CI27_9BACT</name>
<dbReference type="Pfam" id="PF18942">
    <property type="entry name" value="DUF5689"/>
    <property type="match status" value="1"/>
</dbReference>
<comment type="caution">
    <text evidence="2">The sequence shown here is derived from an EMBL/GenBank/DDBJ whole genome shotgun (WGS) entry which is preliminary data.</text>
</comment>
<accession>A0A5M6CI27</accession>
<feature type="domain" description="DUF5689" evidence="1">
    <location>
        <begin position="45"/>
        <end position="263"/>
    </location>
</feature>
<protein>
    <recommendedName>
        <fullName evidence="1">DUF5689 domain-containing protein</fullName>
    </recommendedName>
</protein>
<dbReference type="Gene3D" id="2.60.120.200">
    <property type="match status" value="1"/>
</dbReference>
<dbReference type="NCBIfam" id="NF038128">
    <property type="entry name" value="choice_anch_J"/>
    <property type="match status" value="1"/>
</dbReference>
<evidence type="ECO:0000313" key="3">
    <source>
        <dbReference type="Proteomes" id="UP000323632"/>
    </source>
</evidence>
<dbReference type="PROSITE" id="PS51257">
    <property type="entry name" value="PROKAR_LIPOPROTEIN"/>
    <property type="match status" value="1"/>
</dbReference>
<evidence type="ECO:0000313" key="2">
    <source>
        <dbReference type="EMBL" id="KAA5534764.1"/>
    </source>
</evidence>
<reference evidence="2 3" key="1">
    <citation type="submission" date="2019-09" db="EMBL/GenBank/DDBJ databases">
        <title>Genome sequence and assembly of Taibaiella sp.</title>
        <authorList>
            <person name="Chhetri G."/>
        </authorList>
    </citation>
    <scope>NUCLEOTIDE SEQUENCE [LARGE SCALE GENOMIC DNA]</scope>
    <source>
        <strain evidence="2 3">KVB11</strain>
    </source>
</reference>